<dbReference type="EMBL" id="GBRH01275916">
    <property type="protein sequence ID" value="JAD21979.1"/>
    <property type="molecule type" value="Transcribed_RNA"/>
</dbReference>
<dbReference type="AlphaFoldDB" id="A0A0A8Y798"/>
<evidence type="ECO:0000313" key="1">
    <source>
        <dbReference type="EMBL" id="JAD21979.1"/>
    </source>
</evidence>
<protein>
    <submittedName>
        <fullName evidence="1">Uncharacterized protein</fullName>
    </submittedName>
</protein>
<sequence length="49" mass="5816">MSNEVRLKCGDRTRTILIETTKKENTTEAMRYMMLGRRHNTTTNKCMHI</sequence>
<name>A0A0A8Y798_ARUDO</name>
<reference evidence="1" key="2">
    <citation type="journal article" date="2015" name="Data Brief">
        <title>Shoot transcriptome of the giant reed, Arundo donax.</title>
        <authorList>
            <person name="Barrero R.A."/>
            <person name="Guerrero F.D."/>
            <person name="Moolhuijzen P."/>
            <person name="Goolsby J.A."/>
            <person name="Tidwell J."/>
            <person name="Bellgard S.E."/>
            <person name="Bellgard M.I."/>
        </authorList>
    </citation>
    <scope>NUCLEOTIDE SEQUENCE</scope>
    <source>
        <tissue evidence="1">Shoot tissue taken approximately 20 cm above the soil surface</tissue>
    </source>
</reference>
<organism evidence="1">
    <name type="scientific">Arundo donax</name>
    <name type="common">Giant reed</name>
    <name type="synonym">Donax arundinaceus</name>
    <dbReference type="NCBI Taxonomy" id="35708"/>
    <lineage>
        <taxon>Eukaryota</taxon>
        <taxon>Viridiplantae</taxon>
        <taxon>Streptophyta</taxon>
        <taxon>Embryophyta</taxon>
        <taxon>Tracheophyta</taxon>
        <taxon>Spermatophyta</taxon>
        <taxon>Magnoliopsida</taxon>
        <taxon>Liliopsida</taxon>
        <taxon>Poales</taxon>
        <taxon>Poaceae</taxon>
        <taxon>PACMAD clade</taxon>
        <taxon>Arundinoideae</taxon>
        <taxon>Arundineae</taxon>
        <taxon>Arundo</taxon>
    </lineage>
</organism>
<proteinExistence type="predicted"/>
<accession>A0A0A8Y798</accession>
<reference evidence="1" key="1">
    <citation type="submission" date="2014-09" db="EMBL/GenBank/DDBJ databases">
        <authorList>
            <person name="Magalhaes I.L.F."/>
            <person name="Oliveira U."/>
            <person name="Santos F.R."/>
            <person name="Vidigal T.H.D.A."/>
            <person name="Brescovit A.D."/>
            <person name="Santos A.J."/>
        </authorList>
    </citation>
    <scope>NUCLEOTIDE SEQUENCE</scope>
    <source>
        <tissue evidence="1">Shoot tissue taken approximately 20 cm above the soil surface</tissue>
    </source>
</reference>